<evidence type="ECO:0000259" key="6">
    <source>
        <dbReference type="PROSITE" id="PS51007"/>
    </source>
</evidence>
<feature type="domain" description="Cytochrome c" evidence="6">
    <location>
        <begin position="85"/>
        <end position="169"/>
    </location>
</feature>
<dbReference type="Gene3D" id="1.10.760.10">
    <property type="entry name" value="Cytochrome c-like domain"/>
    <property type="match status" value="1"/>
</dbReference>
<feature type="compositionally biased region" description="Basic and acidic residues" evidence="5">
    <location>
        <begin position="195"/>
        <end position="208"/>
    </location>
</feature>
<organism evidence="7 8">
    <name type="scientific">Vulcaniibacterium thermophilum</name>
    <dbReference type="NCBI Taxonomy" id="1169913"/>
    <lineage>
        <taxon>Bacteria</taxon>
        <taxon>Pseudomonadati</taxon>
        <taxon>Pseudomonadota</taxon>
        <taxon>Gammaproteobacteria</taxon>
        <taxon>Lysobacterales</taxon>
        <taxon>Lysobacteraceae</taxon>
        <taxon>Vulcaniibacterium</taxon>
    </lineage>
</organism>
<sequence length="308" mass="32186">MKRSNRTMAPVGRAKPGRRGLLFGIAALAALALLLVLIVRAGVYNVAADDPHTPLTFAVLEQVRTASVRARAAKLKVPADLDSPARITQGAGNYDAMCTGCHLAPGMGPTELSRGLYPAPPDLTRTPVVPAEAFWVIKHGIKASGMPAWGRSMGDEYIWNMVAFLQQLPKLDEAGYRDLVARSGGHSHGGGETGGHGHGEMDEADAHPHPQAGTAGEGAPQPSSGHAHPPGTPPHDDTPKAKAPTSHPHAPGTPPHDDTPKATTPASHPHRPGTPPHDDAPSRPHVDPPGSAPHEHHAPATSDSHHDH</sequence>
<dbReference type="GO" id="GO:0009055">
    <property type="term" value="F:electron transfer activity"/>
    <property type="evidence" value="ECO:0007669"/>
    <property type="project" value="InterPro"/>
</dbReference>
<comment type="caution">
    <text evidence="7">The sequence shown here is derived from an EMBL/GenBank/DDBJ whole genome shotgun (WGS) entry which is preliminary data.</text>
</comment>
<protein>
    <recommendedName>
        <fullName evidence="6">Cytochrome c domain-containing protein</fullName>
    </recommendedName>
</protein>
<accession>A0A919DCF4</accession>
<dbReference type="PROSITE" id="PS51007">
    <property type="entry name" value="CYTC"/>
    <property type="match status" value="1"/>
</dbReference>
<dbReference type="GO" id="GO:0046872">
    <property type="term" value="F:metal ion binding"/>
    <property type="evidence" value="ECO:0007669"/>
    <property type="project" value="UniProtKB-KW"/>
</dbReference>
<evidence type="ECO:0000256" key="5">
    <source>
        <dbReference type="SAM" id="MobiDB-lite"/>
    </source>
</evidence>
<dbReference type="InterPro" id="IPR036909">
    <property type="entry name" value="Cyt_c-like_dom_sf"/>
</dbReference>
<feature type="region of interest" description="Disordered" evidence="5">
    <location>
        <begin position="182"/>
        <end position="308"/>
    </location>
</feature>
<keyword evidence="1 4" id="KW-0349">Heme</keyword>
<evidence type="ECO:0000313" key="7">
    <source>
        <dbReference type="EMBL" id="GHE36857.1"/>
    </source>
</evidence>
<reference evidence="7" key="1">
    <citation type="journal article" date="2014" name="Int. J. Syst. Evol. Microbiol.">
        <title>Complete genome sequence of Corynebacterium casei LMG S-19264T (=DSM 44701T), isolated from a smear-ripened cheese.</title>
        <authorList>
            <consortium name="US DOE Joint Genome Institute (JGI-PGF)"/>
            <person name="Walter F."/>
            <person name="Albersmeier A."/>
            <person name="Kalinowski J."/>
            <person name="Ruckert C."/>
        </authorList>
    </citation>
    <scope>NUCLEOTIDE SEQUENCE</scope>
    <source>
        <strain evidence="7">KCTC 32020</strain>
    </source>
</reference>
<evidence type="ECO:0000256" key="4">
    <source>
        <dbReference type="PROSITE-ProRule" id="PRU00433"/>
    </source>
</evidence>
<dbReference type="EMBL" id="BNCF01000010">
    <property type="protein sequence ID" value="GHE36857.1"/>
    <property type="molecule type" value="Genomic_DNA"/>
</dbReference>
<evidence type="ECO:0000256" key="3">
    <source>
        <dbReference type="ARBA" id="ARBA00023004"/>
    </source>
</evidence>
<dbReference type="AlphaFoldDB" id="A0A919DCF4"/>
<proteinExistence type="predicted"/>
<dbReference type="InterPro" id="IPR009056">
    <property type="entry name" value="Cyt_c-like_dom"/>
</dbReference>
<keyword evidence="8" id="KW-1185">Reference proteome</keyword>
<evidence type="ECO:0000256" key="2">
    <source>
        <dbReference type="ARBA" id="ARBA00022723"/>
    </source>
</evidence>
<gene>
    <name evidence="7" type="ORF">GCM10007167_18750</name>
</gene>
<name>A0A919DCF4_9GAMM</name>
<evidence type="ECO:0000313" key="8">
    <source>
        <dbReference type="Proteomes" id="UP000636453"/>
    </source>
</evidence>
<reference evidence="7" key="2">
    <citation type="submission" date="2020-09" db="EMBL/GenBank/DDBJ databases">
        <authorList>
            <person name="Sun Q."/>
            <person name="Kim S."/>
        </authorList>
    </citation>
    <scope>NUCLEOTIDE SEQUENCE</scope>
    <source>
        <strain evidence="7">KCTC 32020</strain>
    </source>
</reference>
<dbReference type="Proteomes" id="UP000636453">
    <property type="component" value="Unassembled WGS sequence"/>
</dbReference>
<dbReference type="SUPFAM" id="SSF46626">
    <property type="entry name" value="Cytochrome c"/>
    <property type="match status" value="1"/>
</dbReference>
<feature type="compositionally biased region" description="Basic and acidic residues" evidence="5">
    <location>
        <begin position="293"/>
        <end position="308"/>
    </location>
</feature>
<dbReference type="RefSeq" id="WP_229814925.1">
    <property type="nucleotide sequence ID" value="NZ_BNCF01000010.1"/>
</dbReference>
<keyword evidence="2 4" id="KW-0479">Metal-binding</keyword>
<dbReference type="Pfam" id="PF13442">
    <property type="entry name" value="Cytochrome_CBB3"/>
    <property type="match status" value="1"/>
</dbReference>
<feature type="compositionally biased region" description="Basic and acidic residues" evidence="5">
    <location>
        <begin position="276"/>
        <end position="286"/>
    </location>
</feature>
<evidence type="ECO:0000256" key="1">
    <source>
        <dbReference type="ARBA" id="ARBA00022617"/>
    </source>
</evidence>
<keyword evidence="3 4" id="KW-0408">Iron</keyword>
<dbReference type="GO" id="GO:0020037">
    <property type="term" value="F:heme binding"/>
    <property type="evidence" value="ECO:0007669"/>
    <property type="project" value="InterPro"/>
</dbReference>